<dbReference type="Gene3D" id="4.10.860.120">
    <property type="entry name" value="RNA polymerase II, clamp domain"/>
    <property type="match status" value="1"/>
</dbReference>
<feature type="binding site" evidence="13">
    <location>
        <position position="495"/>
    </location>
    <ligand>
        <name>Mg(2+)</name>
        <dbReference type="ChEBI" id="CHEBI:18420"/>
    </ligand>
</feature>
<dbReference type="PANTHER" id="PTHR19376:SF54">
    <property type="entry name" value="DNA-DIRECTED RNA POLYMERASE SUBUNIT BETA"/>
    <property type="match status" value="1"/>
</dbReference>
<dbReference type="HAMAP" id="MF_01323">
    <property type="entry name" value="RNApol_bact_RpoC1"/>
    <property type="match status" value="1"/>
</dbReference>
<dbReference type="InterPro" id="IPR007080">
    <property type="entry name" value="RNA_pol_Rpb1_1"/>
</dbReference>
<evidence type="ECO:0000256" key="9">
    <source>
        <dbReference type="ARBA" id="ARBA00022833"/>
    </source>
</evidence>
<dbReference type="InterPro" id="IPR042102">
    <property type="entry name" value="RNA_pol_Rpb1_3_sf"/>
</dbReference>
<dbReference type="InterPro" id="IPR045867">
    <property type="entry name" value="DNA-dir_RpoC_beta_prime"/>
</dbReference>
<keyword evidence="10 13" id="KW-0460">Magnesium</keyword>
<evidence type="ECO:0000256" key="7">
    <source>
        <dbReference type="ARBA" id="ARBA00022695"/>
    </source>
</evidence>
<keyword evidence="5 16" id="KW-0934">Plastid</keyword>
<organism evidence="16">
    <name type="scientific">Primula moupinensis</name>
    <dbReference type="NCBI Taxonomy" id="690499"/>
    <lineage>
        <taxon>Eukaryota</taxon>
        <taxon>Viridiplantae</taxon>
        <taxon>Streptophyta</taxon>
        <taxon>Embryophyta</taxon>
        <taxon>Tracheophyta</taxon>
        <taxon>Spermatophyta</taxon>
        <taxon>Magnoliopsida</taxon>
        <taxon>eudicotyledons</taxon>
        <taxon>Gunneridae</taxon>
        <taxon>Pentapetalae</taxon>
        <taxon>asterids</taxon>
        <taxon>Ericales</taxon>
        <taxon>Primulaceae</taxon>
        <taxon>Primula</taxon>
    </lineage>
</organism>
<keyword evidence="3 13" id="KW-0240">DNA-directed RNA polymerase</keyword>
<dbReference type="EMBL" id="KX668175">
    <property type="protein sequence ID" value="ASM91690.1"/>
    <property type="molecule type" value="Genomic_DNA"/>
</dbReference>
<comment type="similarity">
    <text evidence="2 13">Belongs to the RNA polymerase beta' chain family. RpoC1 subfamily.</text>
</comment>
<evidence type="ECO:0000256" key="1">
    <source>
        <dbReference type="ARBA" id="ARBA00004026"/>
    </source>
</evidence>
<geneLocation type="chloroplast" evidence="16"/>
<feature type="binding site" evidence="13">
    <location>
        <position position="497"/>
    </location>
    <ligand>
        <name>Mg(2+)</name>
        <dbReference type="ChEBI" id="CHEBI:18420"/>
    </ligand>
</feature>
<dbReference type="Gene3D" id="1.10.40.90">
    <property type="match status" value="1"/>
</dbReference>
<comment type="function">
    <text evidence="1 13 14">DNA-dependent RNA polymerase catalyzes the transcription of DNA into RNA using the four ribonucleoside triphosphates as substrates.</text>
</comment>
<evidence type="ECO:0000256" key="11">
    <source>
        <dbReference type="ARBA" id="ARBA00023163"/>
    </source>
</evidence>
<dbReference type="FunFam" id="4.10.860.120:FF:000007">
    <property type="entry name" value="DNA-directed RNA polymerase subunit gamma"/>
    <property type="match status" value="1"/>
</dbReference>
<comment type="cofactor">
    <cofactor evidence="13">
        <name>Mg(2+)</name>
        <dbReference type="ChEBI" id="CHEBI:18420"/>
    </cofactor>
    <text evidence="13">Binds 1 Mg(2+) ion per subunit.</text>
</comment>
<dbReference type="Pfam" id="PF00623">
    <property type="entry name" value="RNA_pol_Rpb1_2"/>
    <property type="match status" value="2"/>
</dbReference>
<dbReference type="GO" id="GO:0003677">
    <property type="term" value="F:DNA binding"/>
    <property type="evidence" value="ECO:0007669"/>
    <property type="project" value="UniProtKB-UniRule"/>
</dbReference>
<feature type="binding site" evidence="13">
    <location>
        <position position="90"/>
    </location>
    <ligand>
        <name>Zn(2+)</name>
        <dbReference type="ChEBI" id="CHEBI:29105"/>
    </ligand>
</feature>
<dbReference type="PANTHER" id="PTHR19376">
    <property type="entry name" value="DNA-DIRECTED RNA POLYMERASE"/>
    <property type="match status" value="1"/>
</dbReference>
<dbReference type="GO" id="GO:0009507">
    <property type="term" value="C:chloroplast"/>
    <property type="evidence" value="ECO:0007669"/>
    <property type="project" value="UniProtKB-SubCell"/>
</dbReference>
<keyword evidence="7 13" id="KW-0548">Nucleotidyltransferase</keyword>
<dbReference type="GO" id="GO:0006351">
    <property type="term" value="P:DNA-templated transcription"/>
    <property type="evidence" value="ECO:0007669"/>
    <property type="project" value="UniProtKB-UniRule"/>
</dbReference>
<accession>A0A7G0Y5F5</accession>
<evidence type="ECO:0000313" key="16">
    <source>
        <dbReference type="EMBL" id="ASM91690.1"/>
    </source>
</evidence>
<dbReference type="AlphaFoldDB" id="A0A7G0Y5F5"/>
<comment type="subcellular location">
    <subcellularLocation>
        <location evidence="13">Plastid</location>
        <location evidence="13">Chloroplast</location>
    </subcellularLocation>
</comment>
<dbReference type="GO" id="GO:0008270">
    <property type="term" value="F:zinc ion binding"/>
    <property type="evidence" value="ECO:0007669"/>
    <property type="project" value="UniProtKB-UniRule"/>
</dbReference>
<comment type="cofactor">
    <cofactor evidence="13">
        <name>Zn(2+)</name>
        <dbReference type="ChEBI" id="CHEBI:29105"/>
    </cofactor>
    <text evidence="13">Binds 1 Zn(2+) ion per subunit.</text>
</comment>
<feature type="binding site" evidence="13">
    <location>
        <position position="71"/>
    </location>
    <ligand>
        <name>Zn(2+)</name>
        <dbReference type="ChEBI" id="CHEBI:29105"/>
    </ligand>
</feature>
<evidence type="ECO:0000256" key="2">
    <source>
        <dbReference type="ARBA" id="ARBA00007207"/>
    </source>
</evidence>
<name>A0A7G0Y5F5_9ERIC</name>
<dbReference type="GO" id="GO:0003899">
    <property type="term" value="F:DNA-directed RNA polymerase activity"/>
    <property type="evidence" value="ECO:0007669"/>
    <property type="project" value="UniProtKB-UniRule"/>
</dbReference>
<dbReference type="Pfam" id="PF04997">
    <property type="entry name" value="RNA_pol_Rpb1_1"/>
    <property type="match status" value="1"/>
</dbReference>
<evidence type="ECO:0000256" key="4">
    <source>
        <dbReference type="ARBA" id="ARBA00022528"/>
    </source>
</evidence>
<evidence type="ECO:0000256" key="3">
    <source>
        <dbReference type="ARBA" id="ARBA00022478"/>
    </source>
</evidence>
<dbReference type="RefSeq" id="YP_009916559.1">
    <property type="nucleotide sequence ID" value="NC_050244.1"/>
</dbReference>
<sequence>MIDRYKHQQLRIGSVSPQQISAWANKILPNGEIVGEVTKPYTFHYKTNKPEKDGLFCERIFGPIKSGICACGNYRVVGDEKEDPKFCEQCGVEFVDSRIRRYQMGYIKLACPVTHVWYLKRLPSYIANILDKPLKELEGLVYCDVYPNFSFARPIAKKPTFLRLRGSFEYEIQSWKYSIPLFFTTQGFDTFRNREISTGASAIREQLADLDLRIIIDYSLVEWKELGEEKPTGNEWEDRKVGRRKDFLVRRMELAKHFIRTNIEPEWMVLCLLPVLPPELRPIIQIEGGKLMSSDINELYRRVIYRNNTLTDLLTTSRSTPGELVMCQEKLVQEAVDTLLDNGIRGQPMRDGHNKVYKSFSDVIEGKEGRFRETLLGKRVDYSGRSVIVVGPSLSLHRCGLPREIAIELFQTFVIRGLIRQHLASNIGVAKSKIREKEPVVWQILQEVMQGHPVLLNRAPTLHRLGIQAFQPILVEGRAICLHPLVCKGFNADFDGDQMAVHVPLSLEAQAEARLLMFSHINLLSPAIGDPISVPTQDMLMGLYILTSGTRQGISVNRYNPYNCRNSKTERINNNNWKYPKEKEPLFCNSYEAIGAYRQKRIHLDSPLWLRWRLDQRVISSREAPVEVHYESLGTYYEIYGHYLIVRSIKKEILYTYIRTTVGHISLYREIEEAIQGFCQACSYST</sequence>
<dbReference type="InterPro" id="IPR006592">
    <property type="entry name" value="RNA_pol_N"/>
</dbReference>
<evidence type="ECO:0000256" key="8">
    <source>
        <dbReference type="ARBA" id="ARBA00022723"/>
    </source>
</evidence>
<proteinExistence type="inferred from homology"/>
<keyword evidence="11 13" id="KW-0804">Transcription</keyword>
<dbReference type="SUPFAM" id="SSF64484">
    <property type="entry name" value="beta and beta-prime subunits of DNA dependent RNA-polymerase"/>
    <property type="match status" value="1"/>
</dbReference>
<keyword evidence="6 13" id="KW-0808">Transferase</keyword>
<evidence type="ECO:0000256" key="14">
    <source>
        <dbReference type="RuleBase" id="RU004279"/>
    </source>
</evidence>
<dbReference type="EC" id="2.7.7.6" evidence="13"/>
<dbReference type="Gene3D" id="2.40.40.20">
    <property type="match status" value="1"/>
</dbReference>
<comment type="subunit">
    <text evidence="13">In plastids the minimal PEP RNA polymerase catalytic core is composed of four subunits: alpha, beta, beta', and beta''. When a (nuclear-encoded) sigma factor is associated with the core the holoenzyme is formed, which can initiate transcription.</text>
</comment>
<protein>
    <recommendedName>
        <fullName evidence="13">DNA-directed RNA polymerase subunit beta'</fullName>
        <ecNumber evidence="13">2.7.7.6</ecNumber>
    </recommendedName>
    <alternativeName>
        <fullName evidence="13">PEP</fullName>
    </alternativeName>
    <alternativeName>
        <fullName evidence="13">Plastid-encoded RNA polymerase subunit beta'</fullName>
        <shortName evidence="13">RNA polymerase subunit beta'</shortName>
    </alternativeName>
</protein>
<feature type="binding site" evidence="13">
    <location>
        <position position="87"/>
    </location>
    <ligand>
        <name>Zn(2+)</name>
        <dbReference type="ChEBI" id="CHEBI:29105"/>
    </ligand>
</feature>
<evidence type="ECO:0000256" key="13">
    <source>
        <dbReference type="HAMAP-Rule" id="MF_01323"/>
    </source>
</evidence>
<feature type="binding site" evidence="13">
    <location>
        <position position="69"/>
    </location>
    <ligand>
        <name>Zn(2+)</name>
        <dbReference type="ChEBI" id="CHEBI:29105"/>
    </ligand>
</feature>
<dbReference type="GeneID" id="58898536"/>
<evidence type="ECO:0000256" key="5">
    <source>
        <dbReference type="ARBA" id="ARBA00022640"/>
    </source>
</evidence>
<evidence type="ECO:0000256" key="6">
    <source>
        <dbReference type="ARBA" id="ARBA00022679"/>
    </source>
</evidence>
<evidence type="ECO:0000256" key="12">
    <source>
        <dbReference type="ARBA" id="ARBA00048552"/>
    </source>
</evidence>
<dbReference type="Gene3D" id="1.10.274.100">
    <property type="entry name" value="RNA polymerase Rpb1, domain 3"/>
    <property type="match status" value="1"/>
</dbReference>
<dbReference type="InterPro" id="IPR044893">
    <property type="entry name" value="RNA_pol_Rpb1_clamp_domain"/>
</dbReference>
<keyword evidence="4 16" id="KW-0150">Chloroplast</keyword>
<dbReference type="SMART" id="SM00663">
    <property type="entry name" value="RPOLA_N"/>
    <property type="match status" value="1"/>
</dbReference>
<dbReference type="InterPro" id="IPR000722">
    <property type="entry name" value="RNA_pol_asu"/>
</dbReference>
<feature type="domain" description="RNA polymerase N-terminal" evidence="15">
    <location>
        <begin position="266"/>
        <end position="547"/>
    </location>
</feature>
<evidence type="ECO:0000259" key="15">
    <source>
        <dbReference type="SMART" id="SM00663"/>
    </source>
</evidence>
<comment type="catalytic activity">
    <reaction evidence="12 13 14">
        <text>RNA(n) + a ribonucleoside 5'-triphosphate = RNA(n+1) + diphosphate</text>
        <dbReference type="Rhea" id="RHEA:21248"/>
        <dbReference type="Rhea" id="RHEA-COMP:14527"/>
        <dbReference type="Rhea" id="RHEA-COMP:17342"/>
        <dbReference type="ChEBI" id="CHEBI:33019"/>
        <dbReference type="ChEBI" id="CHEBI:61557"/>
        <dbReference type="ChEBI" id="CHEBI:140395"/>
        <dbReference type="EC" id="2.7.7.6"/>
    </reaction>
</comment>
<dbReference type="GO" id="GO:0000287">
    <property type="term" value="F:magnesium ion binding"/>
    <property type="evidence" value="ECO:0007669"/>
    <property type="project" value="UniProtKB-UniRule"/>
</dbReference>
<keyword evidence="8 13" id="KW-0479">Metal-binding</keyword>
<reference evidence="16" key="1">
    <citation type="journal article" date="2017" name="Conserv Genet Resour">
        <title>The complete chloroplast genome of a rare candelabra primrose Primula stenodonta (Primulaceae).</title>
        <authorList>
            <person name="Zhang C.-Y."/>
            <person name="Liu T.-J."/>
            <person name="Yan H.-F."/>
            <person name="Ge X.-J."/>
            <person name="Hao G."/>
        </authorList>
    </citation>
    <scope>NUCLEOTIDE SEQUENCE</scope>
</reference>
<dbReference type="InterPro" id="IPR034678">
    <property type="entry name" value="RNApol_RpoC1"/>
</dbReference>
<gene>
    <name evidence="13 16" type="primary">rpoC1</name>
</gene>
<dbReference type="GO" id="GO:0000428">
    <property type="term" value="C:DNA-directed RNA polymerase complex"/>
    <property type="evidence" value="ECO:0007669"/>
    <property type="project" value="UniProtKB-KW"/>
</dbReference>
<feature type="binding site" evidence="13">
    <location>
        <position position="493"/>
    </location>
    <ligand>
        <name>Mg(2+)</name>
        <dbReference type="ChEBI" id="CHEBI:18420"/>
    </ligand>
</feature>
<keyword evidence="9 13" id="KW-0862">Zinc</keyword>
<evidence type="ECO:0000256" key="10">
    <source>
        <dbReference type="ARBA" id="ARBA00022842"/>
    </source>
</evidence>